<sequence>MDTRVATTKIRIQQWIDIFQDRAQSGLKVDDYCEQHQLSRNSYYYWLRRVKEAALQSVGTKFVELEEPEAPVSLDHTYNTNNISSKSLTIQMNGAFISVNSDTSKELLTMVLGVVANVK</sequence>
<dbReference type="EMBL" id="CP157940">
    <property type="protein sequence ID" value="XBS53276.1"/>
    <property type="molecule type" value="Genomic_DNA"/>
</dbReference>
<dbReference type="RefSeq" id="WP_349945181.1">
    <property type="nucleotide sequence ID" value="NZ_CP157940.1"/>
</dbReference>
<reference evidence="1" key="1">
    <citation type="submission" date="2024-06" db="EMBL/GenBank/DDBJ databases">
        <title>Lacrimispora cavernae sp. nov., a novel anaerobe isolated from bat guano pile inside a cave.</title>
        <authorList>
            <person name="Miller S.L."/>
            <person name="Lu N."/>
            <person name="King J."/>
            <person name="Sankaranarayanan K."/>
            <person name="Lawson P.A."/>
        </authorList>
    </citation>
    <scope>NUCLEOTIDE SEQUENCE</scope>
    <source>
        <strain evidence="1">BS-2</strain>
    </source>
</reference>
<proteinExistence type="predicted"/>
<dbReference type="AlphaFoldDB" id="A0AAU7PLK8"/>
<dbReference type="EMBL" id="CP157940">
    <property type="protein sequence ID" value="XBS55932.1"/>
    <property type="molecule type" value="Genomic_DNA"/>
</dbReference>
<gene>
    <name evidence="2" type="ORF">ABFV83_09150</name>
    <name evidence="1" type="ORF">ABFV83_15810</name>
</gene>
<evidence type="ECO:0000313" key="2">
    <source>
        <dbReference type="EMBL" id="XBS55932.1"/>
    </source>
</evidence>
<evidence type="ECO:0000313" key="1">
    <source>
        <dbReference type="EMBL" id="XBS53276.1"/>
    </source>
</evidence>
<accession>A0AAU7PLK8</accession>
<organism evidence="1">
    <name type="scientific">Lacrimispora sp. BS-2</name>
    <dbReference type="NCBI Taxonomy" id="3151850"/>
    <lineage>
        <taxon>Bacteria</taxon>
        <taxon>Bacillati</taxon>
        <taxon>Bacillota</taxon>
        <taxon>Clostridia</taxon>
        <taxon>Lachnospirales</taxon>
        <taxon>Lachnospiraceae</taxon>
        <taxon>Lacrimispora</taxon>
    </lineage>
</organism>
<protein>
    <submittedName>
        <fullName evidence="1">IS66 family insertion sequence element accessory protein TnpB</fullName>
    </submittedName>
</protein>
<name>A0AAU7PLK8_9FIRM</name>
<dbReference type="NCBIfam" id="NF047593">
    <property type="entry name" value="IS66_ISAeme5_TnpA"/>
    <property type="match status" value="1"/>
</dbReference>